<dbReference type="InterPro" id="IPR003846">
    <property type="entry name" value="SelO"/>
</dbReference>
<dbReference type="NCBIfam" id="NF000658">
    <property type="entry name" value="PRK00029.1"/>
    <property type="match status" value="1"/>
</dbReference>
<dbReference type="GO" id="GO:0070733">
    <property type="term" value="F:AMPylase activity"/>
    <property type="evidence" value="ECO:0007669"/>
    <property type="project" value="UniProtKB-EC"/>
</dbReference>
<evidence type="ECO:0000256" key="3">
    <source>
        <dbReference type="ARBA" id="ARBA00022695"/>
    </source>
</evidence>
<comment type="similarity">
    <text evidence="1 8">Belongs to the SELO family.</text>
</comment>
<feature type="binding site" evidence="8">
    <location>
        <position position="189"/>
    </location>
    <ligand>
        <name>ATP</name>
        <dbReference type="ChEBI" id="CHEBI:30616"/>
    </ligand>
</feature>
<keyword evidence="6 8" id="KW-0067">ATP-binding</keyword>
<dbReference type="Pfam" id="PF02696">
    <property type="entry name" value="SelO"/>
    <property type="match status" value="1"/>
</dbReference>
<feature type="binding site" evidence="8">
    <location>
        <position position="97"/>
    </location>
    <ligand>
        <name>ATP</name>
        <dbReference type="ChEBI" id="CHEBI:30616"/>
    </ligand>
</feature>
<dbReference type="EC" id="2.7.7.108" evidence="8"/>
<keyword evidence="3 8" id="KW-0548">Nucleotidyltransferase</keyword>
<evidence type="ECO:0000313" key="10">
    <source>
        <dbReference type="Proteomes" id="UP000245212"/>
    </source>
</evidence>
<comment type="caution">
    <text evidence="9">The sequence shown here is derived from an EMBL/GenBank/DDBJ whole genome shotgun (WGS) entry which is preliminary data.</text>
</comment>
<dbReference type="PANTHER" id="PTHR32057:SF14">
    <property type="entry name" value="PROTEIN ADENYLYLTRANSFERASE SELO, MITOCHONDRIAL"/>
    <property type="match status" value="1"/>
</dbReference>
<feature type="binding site" evidence="8">
    <location>
        <position position="270"/>
    </location>
    <ligand>
        <name>Mg(2+)</name>
        <dbReference type="ChEBI" id="CHEBI:18420"/>
    </ligand>
</feature>
<keyword evidence="4 8" id="KW-0479">Metal-binding</keyword>
<feature type="active site" description="Proton acceptor" evidence="8">
    <location>
        <position position="269"/>
    </location>
</feature>
<evidence type="ECO:0000256" key="7">
    <source>
        <dbReference type="ARBA" id="ARBA00022842"/>
    </source>
</evidence>
<feature type="binding site" evidence="8">
    <location>
        <position position="279"/>
    </location>
    <ligand>
        <name>Mg(2+)</name>
        <dbReference type="ChEBI" id="CHEBI:18420"/>
    </ligand>
</feature>
<feature type="binding site" evidence="8">
    <location>
        <position position="131"/>
    </location>
    <ligand>
        <name>ATP</name>
        <dbReference type="ChEBI" id="CHEBI:30616"/>
    </ligand>
</feature>
<evidence type="ECO:0000256" key="1">
    <source>
        <dbReference type="ARBA" id="ARBA00009747"/>
    </source>
</evidence>
<evidence type="ECO:0000313" key="9">
    <source>
        <dbReference type="EMBL" id="PWF23205.1"/>
    </source>
</evidence>
<comment type="catalytic activity">
    <reaction evidence="8">
        <text>L-tyrosyl-[protein] + UTP = O-(5'-uridylyl)-L-tyrosyl-[protein] + diphosphate</text>
        <dbReference type="Rhea" id="RHEA:83887"/>
        <dbReference type="Rhea" id="RHEA-COMP:10136"/>
        <dbReference type="Rhea" id="RHEA-COMP:20238"/>
        <dbReference type="ChEBI" id="CHEBI:33019"/>
        <dbReference type="ChEBI" id="CHEBI:46398"/>
        <dbReference type="ChEBI" id="CHEBI:46858"/>
        <dbReference type="ChEBI" id="CHEBI:90602"/>
    </reaction>
</comment>
<evidence type="ECO:0000256" key="5">
    <source>
        <dbReference type="ARBA" id="ARBA00022741"/>
    </source>
</evidence>
<evidence type="ECO:0000256" key="4">
    <source>
        <dbReference type="ARBA" id="ARBA00022723"/>
    </source>
</evidence>
<keyword evidence="2 8" id="KW-0808">Transferase</keyword>
<evidence type="ECO:0000256" key="6">
    <source>
        <dbReference type="ARBA" id="ARBA00022840"/>
    </source>
</evidence>
<protein>
    <recommendedName>
        <fullName evidence="8">Protein nucleotidyltransferase YdiU</fullName>
        <ecNumber evidence="8">2.7.7.-</ecNumber>
    </recommendedName>
    <alternativeName>
        <fullName evidence="8">Protein adenylyltransferase YdiU</fullName>
        <ecNumber evidence="8">2.7.7.108</ecNumber>
    </alternativeName>
    <alternativeName>
        <fullName evidence="8">Protein uridylyltransferase YdiU</fullName>
        <ecNumber evidence="8">2.7.7.-</ecNumber>
    </alternativeName>
</protein>
<dbReference type="Proteomes" id="UP000245212">
    <property type="component" value="Unassembled WGS sequence"/>
</dbReference>
<keyword evidence="5 8" id="KW-0547">Nucleotide-binding</keyword>
<evidence type="ECO:0000256" key="8">
    <source>
        <dbReference type="HAMAP-Rule" id="MF_00692"/>
    </source>
</evidence>
<keyword evidence="7 8" id="KW-0460">Magnesium</keyword>
<comment type="catalytic activity">
    <reaction evidence="8">
        <text>L-seryl-[protein] + ATP = 3-O-(5'-adenylyl)-L-seryl-[protein] + diphosphate</text>
        <dbReference type="Rhea" id="RHEA:58120"/>
        <dbReference type="Rhea" id="RHEA-COMP:9863"/>
        <dbReference type="Rhea" id="RHEA-COMP:15073"/>
        <dbReference type="ChEBI" id="CHEBI:29999"/>
        <dbReference type="ChEBI" id="CHEBI:30616"/>
        <dbReference type="ChEBI" id="CHEBI:33019"/>
        <dbReference type="ChEBI" id="CHEBI:142516"/>
        <dbReference type="EC" id="2.7.7.108"/>
    </reaction>
</comment>
<dbReference type="EC" id="2.7.7.-" evidence="8"/>
<comment type="catalytic activity">
    <reaction evidence="8">
        <text>L-tyrosyl-[protein] + ATP = O-(5'-adenylyl)-L-tyrosyl-[protein] + diphosphate</text>
        <dbReference type="Rhea" id="RHEA:54288"/>
        <dbReference type="Rhea" id="RHEA-COMP:10136"/>
        <dbReference type="Rhea" id="RHEA-COMP:13846"/>
        <dbReference type="ChEBI" id="CHEBI:30616"/>
        <dbReference type="ChEBI" id="CHEBI:33019"/>
        <dbReference type="ChEBI" id="CHEBI:46858"/>
        <dbReference type="ChEBI" id="CHEBI:83624"/>
        <dbReference type="EC" id="2.7.7.108"/>
    </reaction>
</comment>
<feature type="binding site" evidence="8">
    <location>
        <position position="182"/>
    </location>
    <ligand>
        <name>ATP</name>
        <dbReference type="ChEBI" id="CHEBI:30616"/>
    </ligand>
</feature>
<dbReference type="HAMAP" id="MF_00692">
    <property type="entry name" value="SelO"/>
    <property type="match status" value="1"/>
</dbReference>
<dbReference type="EMBL" id="QETA01000003">
    <property type="protein sequence ID" value="PWF23205.1"/>
    <property type="molecule type" value="Genomic_DNA"/>
</dbReference>
<comment type="catalytic activity">
    <reaction evidence="8">
        <text>L-seryl-[protein] + UTP = O-(5'-uridylyl)-L-seryl-[protein] + diphosphate</text>
        <dbReference type="Rhea" id="RHEA:64604"/>
        <dbReference type="Rhea" id="RHEA-COMP:9863"/>
        <dbReference type="Rhea" id="RHEA-COMP:16635"/>
        <dbReference type="ChEBI" id="CHEBI:29999"/>
        <dbReference type="ChEBI" id="CHEBI:33019"/>
        <dbReference type="ChEBI" id="CHEBI:46398"/>
        <dbReference type="ChEBI" id="CHEBI:156051"/>
    </reaction>
</comment>
<name>A0A2V1K1U6_9BURK</name>
<feature type="binding site" evidence="8">
    <location>
        <position position="99"/>
    </location>
    <ligand>
        <name>ATP</name>
        <dbReference type="ChEBI" id="CHEBI:30616"/>
    </ligand>
</feature>
<dbReference type="GO" id="GO:0000287">
    <property type="term" value="F:magnesium ion binding"/>
    <property type="evidence" value="ECO:0007669"/>
    <property type="project" value="UniProtKB-UniRule"/>
</dbReference>
<comment type="catalytic activity">
    <reaction evidence="8">
        <text>L-histidyl-[protein] + UTP = N(tele)-(5'-uridylyl)-L-histidyl-[protein] + diphosphate</text>
        <dbReference type="Rhea" id="RHEA:83891"/>
        <dbReference type="Rhea" id="RHEA-COMP:9745"/>
        <dbReference type="Rhea" id="RHEA-COMP:20239"/>
        <dbReference type="ChEBI" id="CHEBI:29979"/>
        <dbReference type="ChEBI" id="CHEBI:33019"/>
        <dbReference type="ChEBI" id="CHEBI:46398"/>
        <dbReference type="ChEBI" id="CHEBI:233474"/>
    </reaction>
</comment>
<dbReference type="GO" id="GO:0030145">
    <property type="term" value="F:manganese ion binding"/>
    <property type="evidence" value="ECO:0007669"/>
    <property type="project" value="UniProtKB-UniRule"/>
</dbReference>
<dbReference type="GO" id="GO:0005524">
    <property type="term" value="F:ATP binding"/>
    <property type="evidence" value="ECO:0007669"/>
    <property type="project" value="UniProtKB-UniRule"/>
</dbReference>
<evidence type="ECO:0000256" key="2">
    <source>
        <dbReference type="ARBA" id="ARBA00022679"/>
    </source>
</evidence>
<organism evidence="9 10">
    <name type="scientific">Corticimicrobacter populi</name>
    <dbReference type="NCBI Taxonomy" id="2175229"/>
    <lineage>
        <taxon>Bacteria</taxon>
        <taxon>Pseudomonadati</taxon>
        <taxon>Pseudomonadota</taxon>
        <taxon>Betaproteobacteria</taxon>
        <taxon>Burkholderiales</taxon>
        <taxon>Alcaligenaceae</taxon>
        <taxon>Corticimicrobacter</taxon>
    </lineage>
</organism>
<reference evidence="10" key="1">
    <citation type="submission" date="2018-05" db="EMBL/GenBank/DDBJ databases">
        <authorList>
            <person name="Li Y."/>
        </authorList>
    </citation>
    <scope>NUCLEOTIDE SEQUENCE [LARGE SCALE GENOMIC DNA]</scope>
    <source>
        <strain evidence="10">3d-2-2</strain>
    </source>
</reference>
<sequence length="516" mass="56476">MSEVSLATSLQDLHMVNSFAGLPDAFYTRLPPRPLTDPVLLHANAAAARSCLGLSPAALQTPAFLDAVSGAAPWPGGDCLAAVYSGHQFGVWAGQLGDGRAHLLGEVDGPDGGCELQLKGAGRTPYSRMGDGRAVLRSSVREYLASEAMHGLGIPTTRALALVGGSNMVQRETPETAAIVLRLAPSFIRFGSFEHWAAQRRPDLLATLTDYVIDRFYPACRDKQTGDAENGHKQAGPVLALLRQVSRRTGELMAAWQSVGFCHGVMNTDNMSILGLTLDYGPYGFMDGFDIRHVCNHSDTQGRYAWHAQPAVAQWNLLRLANALFPLVEDEAALRDALGTYETAFMSAFQQRMAAKLGLQDWDGEGGDDVLLDDLWKLMHSQQADFTLTFRRLADVVTGEPGNGPLLVNDDGLRWDDHFADREPARHWLARYRQRLGRDGRPDAERAEAMNRVNPLYVLRNYMAEQAIRQAQAGDTSEIDRLMRLLAHPFAAQSGYERYAEPPPDWAGGISVSCSS</sequence>
<keyword evidence="8" id="KW-0464">Manganese</keyword>
<dbReference type="AlphaFoldDB" id="A0A2V1K1U6"/>
<keyword evidence="10" id="KW-1185">Reference proteome</keyword>
<accession>A0A2V1K1U6</accession>
<feature type="binding site" evidence="8">
    <location>
        <position position="100"/>
    </location>
    <ligand>
        <name>ATP</name>
        <dbReference type="ChEBI" id="CHEBI:30616"/>
    </ligand>
</feature>
<dbReference type="RefSeq" id="WP_109061818.1">
    <property type="nucleotide sequence ID" value="NZ_QETA01000003.1"/>
</dbReference>
<comment type="catalytic activity">
    <reaction evidence="8">
        <text>L-threonyl-[protein] + ATP = 3-O-(5'-adenylyl)-L-threonyl-[protein] + diphosphate</text>
        <dbReference type="Rhea" id="RHEA:54292"/>
        <dbReference type="Rhea" id="RHEA-COMP:11060"/>
        <dbReference type="Rhea" id="RHEA-COMP:13847"/>
        <dbReference type="ChEBI" id="CHEBI:30013"/>
        <dbReference type="ChEBI" id="CHEBI:30616"/>
        <dbReference type="ChEBI" id="CHEBI:33019"/>
        <dbReference type="ChEBI" id="CHEBI:138113"/>
        <dbReference type="EC" id="2.7.7.108"/>
    </reaction>
</comment>
<feature type="binding site" evidence="8">
    <location>
        <position position="119"/>
    </location>
    <ligand>
        <name>ATP</name>
        <dbReference type="ChEBI" id="CHEBI:30616"/>
    </ligand>
</feature>
<comment type="cofactor">
    <cofactor evidence="8">
        <name>Mg(2+)</name>
        <dbReference type="ChEBI" id="CHEBI:18420"/>
    </cofactor>
    <cofactor evidence="8">
        <name>Mn(2+)</name>
        <dbReference type="ChEBI" id="CHEBI:29035"/>
    </cofactor>
</comment>
<feature type="binding site" evidence="8">
    <location>
        <position position="132"/>
    </location>
    <ligand>
        <name>ATP</name>
        <dbReference type="ChEBI" id="CHEBI:30616"/>
    </ligand>
</feature>
<feature type="binding site" evidence="8">
    <location>
        <position position="279"/>
    </location>
    <ligand>
        <name>ATP</name>
        <dbReference type="ChEBI" id="CHEBI:30616"/>
    </ligand>
</feature>
<dbReference type="PANTHER" id="PTHR32057">
    <property type="entry name" value="PROTEIN ADENYLYLTRANSFERASE SELO, MITOCHONDRIAL"/>
    <property type="match status" value="1"/>
</dbReference>
<gene>
    <name evidence="8" type="primary">ydiU</name>
    <name evidence="8" type="synonym">selO</name>
    <name evidence="9" type="ORF">DD235_09450</name>
</gene>
<comment type="function">
    <text evidence="8">Nucleotidyltransferase involved in the post-translational modification of proteins. It can catalyze the addition of adenosine monophosphate (AMP) or uridine monophosphate (UMP) to a protein, resulting in modifications known as AMPylation and UMPylation.</text>
</comment>
<proteinExistence type="inferred from homology"/>